<keyword evidence="3" id="KW-0808">Transferase</keyword>
<evidence type="ECO:0000256" key="1">
    <source>
        <dbReference type="ARBA" id="ARBA00008361"/>
    </source>
</evidence>
<comment type="similarity">
    <text evidence="1">Belongs to the methyltransferase superfamily.</text>
</comment>
<evidence type="ECO:0000313" key="6">
    <source>
        <dbReference type="Proteomes" id="UP001152747"/>
    </source>
</evidence>
<dbReference type="SUPFAM" id="SSF53335">
    <property type="entry name" value="S-adenosyl-L-methionine-dependent methyltransferases"/>
    <property type="match status" value="1"/>
</dbReference>
<dbReference type="OrthoDB" id="411785at2759"/>
<reference evidence="5" key="1">
    <citation type="submission" date="2022-11" db="EMBL/GenBank/DDBJ databases">
        <authorList>
            <person name="Kikuchi T."/>
        </authorList>
    </citation>
    <scope>NUCLEOTIDE SEQUENCE</scope>
    <source>
        <strain evidence="5">PS1010</strain>
    </source>
</reference>
<protein>
    <recommendedName>
        <fullName evidence="4">Methyltransferase type 11 domain-containing protein</fullName>
    </recommendedName>
</protein>
<dbReference type="GO" id="GO:0008168">
    <property type="term" value="F:methyltransferase activity"/>
    <property type="evidence" value="ECO:0007669"/>
    <property type="project" value="UniProtKB-KW"/>
</dbReference>
<dbReference type="AlphaFoldDB" id="A0A9P1I802"/>
<dbReference type="Proteomes" id="UP001152747">
    <property type="component" value="Unassembled WGS sequence"/>
</dbReference>
<keyword evidence="6" id="KW-1185">Reference proteome</keyword>
<organism evidence="5 6">
    <name type="scientific">Caenorhabditis angaria</name>
    <dbReference type="NCBI Taxonomy" id="860376"/>
    <lineage>
        <taxon>Eukaryota</taxon>
        <taxon>Metazoa</taxon>
        <taxon>Ecdysozoa</taxon>
        <taxon>Nematoda</taxon>
        <taxon>Chromadorea</taxon>
        <taxon>Rhabditida</taxon>
        <taxon>Rhabditina</taxon>
        <taxon>Rhabditomorpha</taxon>
        <taxon>Rhabditoidea</taxon>
        <taxon>Rhabditidae</taxon>
        <taxon>Peloderinae</taxon>
        <taxon>Caenorhabditis</taxon>
    </lineage>
</organism>
<dbReference type="CDD" id="cd02440">
    <property type="entry name" value="AdoMet_MTases"/>
    <property type="match status" value="1"/>
</dbReference>
<evidence type="ECO:0000256" key="2">
    <source>
        <dbReference type="ARBA" id="ARBA00022603"/>
    </source>
</evidence>
<gene>
    <name evidence="5" type="ORF">CAMP_LOCUS2696</name>
</gene>
<dbReference type="EMBL" id="CANHGI010000001">
    <property type="protein sequence ID" value="CAI5440059.1"/>
    <property type="molecule type" value="Genomic_DNA"/>
</dbReference>
<accession>A0A9P1I802</accession>
<evidence type="ECO:0000256" key="3">
    <source>
        <dbReference type="ARBA" id="ARBA00022679"/>
    </source>
</evidence>
<dbReference type="InterPro" id="IPR051419">
    <property type="entry name" value="Lys/N-term_MeTrsfase_sf"/>
</dbReference>
<keyword evidence="2" id="KW-0489">Methyltransferase</keyword>
<dbReference type="InterPro" id="IPR029063">
    <property type="entry name" value="SAM-dependent_MTases_sf"/>
</dbReference>
<dbReference type="FunFam" id="3.40.50.150:FF:000655">
    <property type="entry name" value="Protein CBG03740"/>
    <property type="match status" value="1"/>
</dbReference>
<proteinExistence type="inferred from homology"/>
<comment type="caution">
    <text evidence="5">The sequence shown here is derived from an EMBL/GenBank/DDBJ whole genome shotgun (WGS) entry which is preliminary data.</text>
</comment>
<dbReference type="Gene3D" id="3.40.50.150">
    <property type="entry name" value="Vaccinia Virus protein VP39"/>
    <property type="match status" value="1"/>
</dbReference>
<sequence>MESNSQYARKDYWDERFKTEENFEWLSGLKDFQHILQPIIPFDAKIAHIGCGSSQVSMQLYELGYHNITNIDYSEVLISNCKQNYPHMKWITDDITSLENLEDQEFDIVFEKATIEAILVNEKSAWEPSDSALRSLESIFSSICRILKPGGLFISVSFTQPHFRIPALLREKNWRISKMFEFGEHFHYFVYVCQRKNVEKAKEEEESELAEKYRHIAKSWLRDL</sequence>
<dbReference type="GO" id="GO:0032259">
    <property type="term" value="P:methylation"/>
    <property type="evidence" value="ECO:0007669"/>
    <property type="project" value="UniProtKB-KW"/>
</dbReference>
<dbReference type="InterPro" id="IPR013216">
    <property type="entry name" value="Methyltransf_11"/>
</dbReference>
<dbReference type="PANTHER" id="PTHR12176:SF80">
    <property type="entry name" value="EEF1A LYSINE METHYLTRANSFERASE 4"/>
    <property type="match status" value="1"/>
</dbReference>
<feature type="domain" description="Methyltransferase type 11" evidence="4">
    <location>
        <begin position="48"/>
        <end position="154"/>
    </location>
</feature>
<evidence type="ECO:0000313" key="5">
    <source>
        <dbReference type="EMBL" id="CAI5440059.1"/>
    </source>
</evidence>
<dbReference type="PANTHER" id="PTHR12176">
    <property type="entry name" value="SAM-DEPENDENT METHYLTRANSFERASE SUPERFAMILY PROTEIN"/>
    <property type="match status" value="1"/>
</dbReference>
<name>A0A9P1I802_9PELO</name>
<evidence type="ECO:0000259" key="4">
    <source>
        <dbReference type="Pfam" id="PF08241"/>
    </source>
</evidence>
<dbReference type="Pfam" id="PF08241">
    <property type="entry name" value="Methyltransf_11"/>
    <property type="match status" value="1"/>
</dbReference>